<sequence>MSYIDEMRKYIGHETLVTIGCGVLIEDQGRVLLQRRTDDGFWGIPGGMMEVGETFEKTARRETLEETGIEVYNLDLFGLYSGENCLVEYSNKDKVFSVQVIFITTSYEGEHYDSGNESIEQRYFSKEELPTDLNPTQAPFIMDWKKGSKQPVIK</sequence>
<reference evidence="5 6" key="1">
    <citation type="submission" date="2019-11" db="EMBL/GenBank/DDBJ databases">
        <title>Genome sequences of 17 halophilic strains isolated from different environments.</title>
        <authorList>
            <person name="Furrow R.E."/>
        </authorList>
    </citation>
    <scope>NUCLEOTIDE SEQUENCE [LARGE SCALE GENOMIC DNA]</scope>
    <source>
        <strain evidence="5 6">22514_16_FS</strain>
    </source>
</reference>
<evidence type="ECO:0000256" key="3">
    <source>
        <dbReference type="RuleBase" id="RU003476"/>
    </source>
</evidence>
<comment type="cofactor">
    <cofactor evidence="1">
        <name>Mg(2+)</name>
        <dbReference type="ChEBI" id="CHEBI:18420"/>
    </cofactor>
</comment>
<dbReference type="InterPro" id="IPR000086">
    <property type="entry name" value="NUDIX_hydrolase_dom"/>
</dbReference>
<gene>
    <name evidence="5" type="ORF">GLW05_08145</name>
</gene>
<evidence type="ECO:0000313" key="6">
    <source>
        <dbReference type="Proteomes" id="UP000468638"/>
    </source>
</evidence>
<dbReference type="PRINTS" id="PR00502">
    <property type="entry name" value="NUDIXFAMILY"/>
</dbReference>
<dbReference type="Proteomes" id="UP000468638">
    <property type="component" value="Unassembled WGS sequence"/>
</dbReference>
<evidence type="ECO:0000256" key="2">
    <source>
        <dbReference type="ARBA" id="ARBA00022801"/>
    </source>
</evidence>
<dbReference type="PANTHER" id="PTHR43046:SF2">
    <property type="entry name" value="8-OXO-DGTP DIPHOSPHATASE-RELATED"/>
    <property type="match status" value="1"/>
</dbReference>
<dbReference type="Gene3D" id="3.90.79.10">
    <property type="entry name" value="Nucleoside Triphosphate Pyrophosphohydrolase"/>
    <property type="match status" value="1"/>
</dbReference>
<comment type="similarity">
    <text evidence="3">Belongs to the Nudix hydrolase family.</text>
</comment>
<accession>A0A6I4ZXL4</accession>
<dbReference type="GO" id="GO:0016787">
    <property type="term" value="F:hydrolase activity"/>
    <property type="evidence" value="ECO:0007669"/>
    <property type="project" value="UniProtKB-KW"/>
</dbReference>
<dbReference type="InterPro" id="IPR020476">
    <property type="entry name" value="Nudix_hydrolase"/>
</dbReference>
<dbReference type="PROSITE" id="PS00893">
    <property type="entry name" value="NUDIX_BOX"/>
    <property type="match status" value="1"/>
</dbReference>
<dbReference type="SUPFAM" id="SSF55811">
    <property type="entry name" value="Nudix"/>
    <property type="match status" value="1"/>
</dbReference>
<dbReference type="PANTHER" id="PTHR43046">
    <property type="entry name" value="GDP-MANNOSE MANNOSYL HYDROLASE"/>
    <property type="match status" value="1"/>
</dbReference>
<organism evidence="5 6">
    <name type="scientific">Pontibacillus yanchengensis</name>
    <dbReference type="NCBI Taxonomy" id="462910"/>
    <lineage>
        <taxon>Bacteria</taxon>
        <taxon>Bacillati</taxon>
        <taxon>Bacillota</taxon>
        <taxon>Bacilli</taxon>
        <taxon>Bacillales</taxon>
        <taxon>Bacillaceae</taxon>
        <taxon>Pontibacillus</taxon>
    </lineage>
</organism>
<dbReference type="PROSITE" id="PS51462">
    <property type="entry name" value="NUDIX"/>
    <property type="match status" value="1"/>
</dbReference>
<dbReference type="EMBL" id="WMEQ01000004">
    <property type="protein sequence ID" value="MYL33566.1"/>
    <property type="molecule type" value="Genomic_DNA"/>
</dbReference>
<protein>
    <submittedName>
        <fullName evidence="5">NUDIX domain-containing protein</fullName>
    </submittedName>
</protein>
<proteinExistence type="inferred from homology"/>
<keyword evidence="2 3" id="KW-0378">Hydrolase</keyword>
<dbReference type="InterPro" id="IPR015797">
    <property type="entry name" value="NUDIX_hydrolase-like_dom_sf"/>
</dbReference>
<dbReference type="InterPro" id="IPR020084">
    <property type="entry name" value="NUDIX_hydrolase_CS"/>
</dbReference>
<dbReference type="CDD" id="cd04677">
    <property type="entry name" value="NUDIX_Hydrolase"/>
    <property type="match status" value="1"/>
</dbReference>
<dbReference type="Pfam" id="PF00293">
    <property type="entry name" value="NUDIX"/>
    <property type="match status" value="1"/>
</dbReference>
<evidence type="ECO:0000256" key="1">
    <source>
        <dbReference type="ARBA" id="ARBA00001946"/>
    </source>
</evidence>
<comment type="caution">
    <text evidence="5">The sequence shown here is derived from an EMBL/GenBank/DDBJ whole genome shotgun (WGS) entry which is preliminary data.</text>
</comment>
<dbReference type="OrthoDB" id="9787476at2"/>
<feature type="domain" description="Nudix hydrolase" evidence="4">
    <location>
        <begin position="14"/>
        <end position="146"/>
    </location>
</feature>
<name>A0A6I4ZXL4_9BACI</name>
<evidence type="ECO:0000259" key="4">
    <source>
        <dbReference type="PROSITE" id="PS51462"/>
    </source>
</evidence>
<dbReference type="AlphaFoldDB" id="A0A6I4ZXL4"/>
<dbReference type="RefSeq" id="WP_160848416.1">
    <property type="nucleotide sequence ID" value="NZ_WMEQ01000004.1"/>
</dbReference>
<evidence type="ECO:0000313" key="5">
    <source>
        <dbReference type="EMBL" id="MYL33566.1"/>
    </source>
</evidence>